<gene>
    <name evidence="3" type="ORF">AJ80_09589</name>
</gene>
<name>A0A2B7WNJ6_POLH7</name>
<dbReference type="EMBL" id="PDNA01000304">
    <property type="protein sequence ID" value="PGG98071.1"/>
    <property type="molecule type" value="Genomic_DNA"/>
</dbReference>
<dbReference type="PANTHER" id="PTHR11538:SF26">
    <property type="entry name" value="FERREDOXIN-FOLD ANTICODON-BINDING DOMAIN-CONTAINING PROTEIN 1"/>
    <property type="match status" value="1"/>
</dbReference>
<dbReference type="Proteomes" id="UP000224634">
    <property type="component" value="Unassembled WGS sequence"/>
</dbReference>
<dbReference type="GO" id="GO:0005737">
    <property type="term" value="C:cytoplasm"/>
    <property type="evidence" value="ECO:0007669"/>
    <property type="project" value="TreeGrafter"/>
</dbReference>
<reference evidence="3 4" key="1">
    <citation type="submission" date="2017-10" db="EMBL/GenBank/DDBJ databases">
        <title>Comparative genomics in systemic dimorphic fungi from Ajellomycetaceae.</title>
        <authorList>
            <person name="Munoz J.F."/>
            <person name="Mcewen J.G."/>
            <person name="Clay O.K."/>
            <person name="Cuomo C.A."/>
        </authorList>
    </citation>
    <scope>NUCLEOTIDE SEQUENCE [LARGE SCALE GENOMIC DNA]</scope>
    <source>
        <strain evidence="3 4">UAMH7299</strain>
    </source>
</reference>
<feature type="compositionally biased region" description="Acidic residues" evidence="1">
    <location>
        <begin position="315"/>
        <end position="336"/>
    </location>
</feature>
<protein>
    <recommendedName>
        <fullName evidence="2">25S rRNA (uridine-N(3))-methyltransferase BMT5-like domain-containing protein</fullName>
    </recommendedName>
</protein>
<dbReference type="Pfam" id="PF10354">
    <property type="entry name" value="BMT5-like"/>
    <property type="match status" value="2"/>
</dbReference>
<feature type="compositionally biased region" description="Basic and acidic residues" evidence="1">
    <location>
        <begin position="160"/>
        <end position="186"/>
    </location>
</feature>
<dbReference type="GO" id="GO:0070475">
    <property type="term" value="P:rRNA base methylation"/>
    <property type="evidence" value="ECO:0007669"/>
    <property type="project" value="InterPro"/>
</dbReference>
<dbReference type="OrthoDB" id="273345at2759"/>
<feature type="compositionally biased region" description="Low complexity" evidence="1">
    <location>
        <begin position="120"/>
        <end position="131"/>
    </location>
</feature>
<dbReference type="PANTHER" id="PTHR11538">
    <property type="entry name" value="PHENYLALANYL-TRNA SYNTHETASE"/>
    <property type="match status" value="1"/>
</dbReference>
<feature type="region of interest" description="Disordered" evidence="1">
    <location>
        <begin position="307"/>
        <end position="354"/>
    </location>
</feature>
<feature type="region of interest" description="Disordered" evidence="1">
    <location>
        <begin position="434"/>
        <end position="459"/>
    </location>
</feature>
<dbReference type="InterPro" id="IPR019446">
    <property type="entry name" value="BMT5-like"/>
</dbReference>
<organism evidence="3 4">
    <name type="scientific">Polytolypa hystricis (strain UAMH7299)</name>
    <dbReference type="NCBI Taxonomy" id="1447883"/>
    <lineage>
        <taxon>Eukaryota</taxon>
        <taxon>Fungi</taxon>
        <taxon>Dikarya</taxon>
        <taxon>Ascomycota</taxon>
        <taxon>Pezizomycotina</taxon>
        <taxon>Eurotiomycetes</taxon>
        <taxon>Eurotiomycetidae</taxon>
        <taxon>Onygenales</taxon>
        <taxon>Onygenales incertae sedis</taxon>
        <taxon>Polytolypa</taxon>
    </lineage>
</organism>
<keyword evidence="4" id="KW-1185">Reference proteome</keyword>
<sequence>MGKTKKARVANYNHDDGPNKSKARKPQQQFSNPKHQQNHKKKNQQKQQQQNRPLIPFQESDRILLVGEGDFSFALSLATHHKCRNLLATCYDAGNTLYEKYPQAKRYTEQLMSGSPTMVAPSASDSASRADVGTVSEVVSGTLKRKRDGVGEDGEEEEEEGKRIRRDGEGDDEAHSDAEERSERNTFKSAPRPTQQHAAPTPKVLFSIDARKLGSTSGGGKIIRNGLPRQHVPRSSSSKPWETRDAAAAPTPRESRRGGGGGPWDVICFNFPHVGGLSTDVNRQVRANQELLVDFFKASVPLLSLPLPPQKDEGSFTDEEDWENDYEGFSDGEDDSSTAGDGAPRRKEKVKPRTEPGQILVTLFEGEPYTLWNIRDLARHAGLRVVMSFKFPWTSYPGYSHARTLGEIEAKNGSGSRGGWKGEDREARTYVFERIANENGAEKKQKKKRKGGGDSDDSD</sequence>
<evidence type="ECO:0000313" key="4">
    <source>
        <dbReference type="Proteomes" id="UP000224634"/>
    </source>
</evidence>
<dbReference type="AlphaFoldDB" id="A0A2B7WNJ6"/>
<feature type="region of interest" description="Disordered" evidence="1">
    <location>
        <begin position="1"/>
        <end position="54"/>
    </location>
</feature>
<feature type="domain" description="25S rRNA (uridine-N(3))-methyltransferase BMT5-like" evidence="2">
    <location>
        <begin position="64"/>
        <end position="114"/>
    </location>
</feature>
<evidence type="ECO:0000256" key="1">
    <source>
        <dbReference type="SAM" id="MobiDB-lite"/>
    </source>
</evidence>
<feature type="domain" description="25S rRNA (uridine-N(3))-methyltransferase BMT5-like" evidence="2">
    <location>
        <begin position="190"/>
        <end position="403"/>
    </location>
</feature>
<evidence type="ECO:0000313" key="3">
    <source>
        <dbReference type="EMBL" id="PGG98071.1"/>
    </source>
</evidence>
<evidence type="ECO:0000259" key="2">
    <source>
        <dbReference type="Pfam" id="PF10354"/>
    </source>
</evidence>
<feature type="region of interest" description="Disordered" evidence="1">
    <location>
        <begin position="115"/>
        <end position="262"/>
    </location>
</feature>
<accession>A0A2B7WNJ6</accession>
<dbReference type="GO" id="GO:0070042">
    <property type="term" value="F:rRNA (uridine-N3-)-methyltransferase activity"/>
    <property type="evidence" value="ECO:0007669"/>
    <property type="project" value="InterPro"/>
</dbReference>
<proteinExistence type="predicted"/>
<comment type="caution">
    <text evidence="3">The sequence shown here is derived from an EMBL/GenBank/DDBJ whole genome shotgun (WGS) entry which is preliminary data.</text>
</comment>
<dbReference type="STRING" id="1447883.A0A2B7WNJ6"/>